<dbReference type="CDD" id="cd00081">
    <property type="entry name" value="Hint"/>
    <property type="match status" value="2"/>
</dbReference>
<dbReference type="GO" id="GO:0009360">
    <property type="term" value="C:DNA polymerase III complex"/>
    <property type="evidence" value="ECO:0007669"/>
    <property type="project" value="InterPro"/>
</dbReference>
<keyword evidence="10" id="KW-0067">ATP-binding</keyword>
<evidence type="ECO:0000313" key="19">
    <source>
        <dbReference type="EMBL" id="ACL42823.1"/>
    </source>
</evidence>
<dbReference type="InterPro" id="IPR027417">
    <property type="entry name" value="P-loop_NTPase"/>
</dbReference>
<gene>
    <name evidence="19" type="ordered locus">Cyan7425_0431</name>
</gene>
<dbReference type="PANTHER" id="PTHR11669:SF0">
    <property type="entry name" value="PROTEIN STICHEL-LIKE 2"/>
    <property type="match status" value="1"/>
</dbReference>
<dbReference type="Gene3D" id="1.10.8.60">
    <property type="match status" value="1"/>
</dbReference>
<evidence type="ECO:0000256" key="13">
    <source>
        <dbReference type="ARBA" id="ARBA00023054"/>
    </source>
</evidence>
<evidence type="ECO:0000256" key="8">
    <source>
        <dbReference type="ARBA" id="ARBA00022813"/>
    </source>
</evidence>
<feature type="compositionally biased region" description="Acidic residues" evidence="15">
    <location>
        <begin position="1211"/>
        <end position="1232"/>
    </location>
</feature>
<evidence type="ECO:0000256" key="9">
    <source>
        <dbReference type="ARBA" id="ARBA00022833"/>
    </source>
</evidence>
<evidence type="ECO:0000259" key="17">
    <source>
        <dbReference type="SMART" id="SM00306"/>
    </source>
</evidence>
<dbReference type="HOGENOM" id="CLU_006229_2_0_3"/>
<accession>B8HT26</accession>
<feature type="compositionally biased region" description="Pro residues" evidence="15">
    <location>
        <begin position="970"/>
        <end position="1012"/>
    </location>
</feature>
<dbReference type="InterPro" id="IPR036844">
    <property type="entry name" value="Hint_dom_sf"/>
</dbReference>
<dbReference type="PRINTS" id="PR00379">
    <property type="entry name" value="INTEIN"/>
</dbReference>
<evidence type="ECO:0000259" key="16">
    <source>
        <dbReference type="SMART" id="SM00305"/>
    </source>
</evidence>
<dbReference type="Gene3D" id="2.170.16.10">
    <property type="entry name" value="Hedgehog/Intein (Hint) domain"/>
    <property type="match status" value="2"/>
</dbReference>
<dbReference type="InterPro" id="IPR022754">
    <property type="entry name" value="DNA_pol_III_gamma-3"/>
</dbReference>
<dbReference type="NCBIfam" id="TIGR01445">
    <property type="entry name" value="intein_Nterm"/>
    <property type="match status" value="1"/>
</dbReference>
<dbReference type="Pfam" id="PF12169">
    <property type="entry name" value="DNA_pol3_gamma3"/>
    <property type="match status" value="1"/>
</dbReference>
<dbReference type="GO" id="GO:0005524">
    <property type="term" value="F:ATP binding"/>
    <property type="evidence" value="ECO:0007669"/>
    <property type="project" value="UniProtKB-KW"/>
</dbReference>
<dbReference type="SUPFAM" id="SSF51294">
    <property type="entry name" value="Hedgehog/intein (Hint) domain"/>
    <property type="match status" value="1"/>
</dbReference>
<dbReference type="PROSITE" id="PS50817">
    <property type="entry name" value="INTEIN_N_TER"/>
    <property type="match status" value="1"/>
</dbReference>
<dbReference type="NCBIfam" id="TIGR01443">
    <property type="entry name" value="intein_Cterm"/>
    <property type="match status" value="1"/>
</dbReference>
<dbReference type="PROSITE" id="PS50818">
    <property type="entry name" value="INTEIN_C_TER"/>
    <property type="match status" value="1"/>
</dbReference>
<dbReference type="FunFam" id="1.10.8.60:FF:000013">
    <property type="entry name" value="DNA polymerase III subunit gamma/tau"/>
    <property type="match status" value="1"/>
</dbReference>
<evidence type="ECO:0000259" key="18">
    <source>
        <dbReference type="SMART" id="SM00382"/>
    </source>
</evidence>
<feature type="domain" description="Hint" evidence="16">
    <location>
        <begin position="666"/>
        <end position="711"/>
    </location>
</feature>
<comment type="catalytic activity">
    <reaction evidence="14">
        <text>DNA(n) + a 2'-deoxyribonucleoside 5'-triphosphate = DNA(n+1) + diphosphate</text>
        <dbReference type="Rhea" id="RHEA:22508"/>
        <dbReference type="Rhea" id="RHEA-COMP:17339"/>
        <dbReference type="Rhea" id="RHEA-COMP:17340"/>
        <dbReference type="ChEBI" id="CHEBI:33019"/>
        <dbReference type="ChEBI" id="CHEBI:61560"/>
        <dbReference type="ChEBI" id="CHEBI:173112"/>
        <dbReference type="EC" id="2.7.7.7"/>
    </reaction>
</comment>
<dbReference type="FunFam" id="3.40.50.300:FF:004780">
    <property type="entry name" value="DNA polymerase III subunit"/>
    <property type="match status" value="1"/>
</dbReference>
<feature type="domain" description="Hint" evidence="17">
    <location>
        <begin position="128"/>
        <end position="222"/>
    </location>
</feature>
<keyword evidence="9" id="KW-0862">Zinc</keyword>
<evidence type="ECO:0000256" key="12">
    <source>
        <dbReference type="ARBA" id="ARBA00023000"/>
    </source>
</evidence>
<dbReference type="InterPro" id="IPR006141">
    <property type="entry name" value="Intein_N"/>
</dbReference>
<comment type="similarity">
    <text evidence="1">Belongs to the DnaX/STICHEL family.</text>
</comment>
<evidence type="ECO:0000256" key="1">
    <source>
        <dbReference type="ARBA" id="ARBA00006360"/>
    </source>
</evidence>
<dbReference type="Gene3D" id="1.20.272.10">
    <property type="match status" value="1"/>
</dbReference>
<feature type="compositionally biased region" description="Pro residues" evidence="15">
    <location>
        <begin position="1111"/>
        <end position="1125"/>
    </location>
</feature>
<keyword evidence="13" id="KW-0175">Coiled coil</keyword>
<dbReference type="GO" id="GO:0003887">
    <property type="term" value="F:DNA-directed DNA polymerase activity"/>
    <property type="evidence" value="ECO:0007669"/>
    <property type="project" value="UniProtKB-KW"/>
</dbReference>
<dbReference type="AlphaFoldDB" id="B8HT26"/>
<organism evidence="19">
    <name type="scientific">Cyanothece sp. (strain PCC 7425 / ATCC 29141)</name>
    <dbReference type="NCBI Taxonomy" id="395961"/>
    <lineage>
        <taxon>Bacteria</taxon>
        <taxon>Bacillati</taxon>
        <taxon>Cyanobacteriota</taxon>
        <taxon>Cyanophyceae</taxon>
        <taxon>Gomontiellales</taxon>
        <taxon>Cyanothecaceae</taxon>
        <taxon>Cyanothece</taxon>
    </lineage>
</organism>
<evidence type="ECO:0000256" key="6">
    <source>
        <dbReference type="ARBA" id="ARBA00022723"/>
    </source>
</evidence>
<dbReference type="InterPro" id="IPR003593">
    <property type="entry name" value="AAA+_ATPase"/>
</dbReference>
<dbReference type="SMART" id="SM00305">
    <property type="entry name" value="HintC"/>
    <property type="match status" value="1"/>
</dbReference>
<dbReference type="SUPFAM" id="SSF52540">
    <property type="entry name" value="P-loop containing nucleoside triphosphate hydrolases"/>
    <property type="match status" value="2"/>
</dbReference>
<dbReference type="KEGG" id="cyn:Cyan7425_0431"/>
<evidence type="ECO:0000256" key="15">
    <source>
        <dbReference type="SAM" id="MobiDB-lite"/>
    </source>
</evidence>
<dbReference type="eggNOG" id="COG2812">
    <property type="taxonomic scope" value="Bacteria"/>
</dbReference>
<feature type="region of interest" description="Disordered" evidence="15">
    <location>
        <begin position="950"/>
        <end position="1031"/>
    </location>
</feature>
<keyword evidence="3" id="KW-0808">Transferase</keyword>
<dbReference type="SUPFAM" id="SSF48019">
    <property type="entry name" value="post-AAA+ oligomerization domain-like"/>
    <property type="match status" value="1"/>
</dbReference>
<dbReference type="SMART" id="SM00306">
    <property type="entry name" value="HintN"/>
    <property type="match status" value="1"/>
</dbReference>
<dbReference type="InterPro" id="IPR045085">
    <property type="entry name" value="HLD_clamp_pol_III_gamma_tau"/>
</dbReference>
<feature type="region of interest" description="Disordered" evidence="15">
    <location>
        <begin position="1109"/>
        <end position="1153"/>
    </location>
</feature>
<evidence type="ECO:0000256" key="14">
    <source>
        <dbReference type="ARBA" id="ARBA00049244"/>
    </source>
</evidence>
<feature type="domain" description="AAA+ ATPase" evidence="18">
    <location>
        <begin position="37"/>
        <end position="162"/>
    </location>
</feature>
<dbReference type="GO" id="GO:0003677">
    <property type="term" value="F:DNA binding"/>
    <property type="evidence" value="ECO:0007669"/>
    <property type="project" value="InterPro"/>
</dbReference>
<keyword evidence="8" id="KW-0068">Autocatalytic cleavage</keyword>
<dbReference type="Pfam" id="PF23007">
    <property type="entry name" value="DnaA_N-like_STI"/>
    <property type="match status" value="1"/>
</dbReference>
<dbReference type="InterPro" id="IPR012763">
    <property type="entry name" value="DNA_pol_III_sug/sutau_N"/>
</dbReference>
<proteinExistence type="inferred from homology"/>
<dbReference type="InterPro" id="IPR006142">
    <property type="entry name" value="INTEIN"/>
</dbReference>
<dbReference type="Gene3D" id="3.40.50.300">
    <property type="entry name" value="P-loop containing nucleotide triphosphate hydrolases"/>
    <property type="match status" value="2"/>
</dbReference>
<protein>
    <recommendedName>
        <fullName evidence="2">DNA-directed DNA polymerase</fullName>
        <ecNumber evidence="2">2.7.7.7</ecNumber>
    </recommendedName>
</protein>
<evidence type="ECO:0000256" key="10">
    <source>
        <dbReference type="ARBA" id="ARBA00022840"/>
    </source>
</evidence>
<dbReference type="Pfam" id="PF22608">
    <property type="entry name" value="DNAX_ATPase_lid"/>
    <property type="match status" value="1"/>
</dbReference>
<dbReference type="GO" id="GO:0046872">
    <property type="term" value="F:metal ion binding"/>
    <property type="evidence" value="ECO:0007669"/>
    <property type="project" value="UniProtKB-KW"/>
</dbReference>
<dbReference type="PRINTS" id="PR01217">
    <property type="entry name" value="PRICHEXTENSN"/>
</dbReference>
<dbReference type="PANTHER" id="PTHR11669">
    <property type="entry name" value="REPLICATION FACTOR C / DNA POLYMERASE III GAMMA-TAU SUBUNIT"/>
    <property type="match status" value="1"/>
</dbReference>
<dbReference type="Pfam" id="PF13177">
    <property type="entry name" value="DNA_pol3_delta2"/>
    <property type="match status" value="2"/>
</dbReference>
<dbReference type="InterPro" id="IPR008921">
    <property type="entry name" value="DNA_pol3_clamp-load_cplx_C"/>
</dbReference>
<evidence type="ECO:0000256" key="2">
    <source>
        <dbReference type="ARBA" id="ARBA00012417"/>
    </source>
</evidence>
<dbReference type="InterPro" id="IPR054506">
    <property type="entry name" value="DnaA_N-like_STI"/>
</dbReference>
<evidence type="ECO:0000256" key="3">
    <source>
        <dbReference type="ARBA" id="ARBA00022679"/>
    </source>
</evidence>
<keyword evidence="4" id="KW-0548">Nucleotidyltransferase</keyword>
<dbReference type="EC" id="2.7.7.7" evidence="2"/>
<dbReference type="FunFam" id="3.40.50.300:FF:000014">
    <property type="entry name" value="DNA polymerase III subunit gamma/tau"/>
    <property type="match status" value="1"/>
</dbReference>
<dbReference type="STRING" id="395961.Cyan7425_0431"/>
<reference evidence="19" key="1">
    <citation type="submission" date="2009-01" db="EMBL/GenBank/DDBJ databases">
        <title>Complete sequence of chromosome Cyanothece sp. PCC 7425.</title>
        <authorList>
            <consortium name="US DOE Joint Genome Institute"/>
            <person name="Lucas S."/>
            <person name="Copeland A."/>
            <person name="Lapidus A."/>
            <person name="Glavina del Rio T."/>
            <person name="Dalin E."/>
            <person name="Tice H."/>
            <person name="Bruce D."/>
            <person name="Goodwin L."/>
            <person name="Pitluck S."/>
            <person name="Sims D."/>
            <person name="Meineke L."/>
            <person name="Brettin T."/>
            <person name="Detter J.C."/>
            <person name="Han C."/>
            <person name="Larimer F."/>
            <person name="Land M."/>
            <person name="Hauser L."/>
            <person name="Kyrpides N."/>
            <person name="Ovchinnikova G."/>
            <person name="Liberton M."/>
            <person name="Stoeckel J."/>
            <person name="Banerjee A."/>
            <person name="Singh A."/>
            <person name="Page L."/>
            <person name="Sato H."/>
            <person name="Zhao L."/>
            <person name="Sherman L."/>
            <person name="Pakrasi H."/>
            <person name="Richardson P."/>
        </authorList>
    </citation>
    <scope>NUCLEOTIDE SEQUENCE</scope>
    <source>
        <strain evidence="19">PCC 7425</strain>
    </source>
</reference>
<dbReference type="InterPro" id="IPR030934">
    <property type="entry name" value="Intein_C"/>
</dbReference>
<keyword evidence="11" id="KW-0239">DNA-directed DNA polymerase</keyword>
<dbReference type="EMBL" id="CP001344">
    <property type="protein sequence ID" value="ACL42823.1"/>
    <property type="molecule type" value="Genomic_DNA"/>
</dbReference>
<evidence type="ECO:0000256" key="5">
    <source>
        <dbReference type="ARBA" id="ARBA00022705"/>
    </source>
</evidence>
<dbReference type="SMART" id="SM00382">
    <property type="entry name" value="AAA"/>
    <property type="match status" value="1"/>
</dbReference>
<dbReference type="GO" id="GO:0006261">
    <property type="term" value="P:DNA-templated DNA replication"/>
    <property type="evidence" value="ECO:0007669"/>
    <property type="project" value="TreeGrafter"/>
</dbReference>
<dbReference type="InterPro" id="IPR003587">
    <property type="entry name" value="Hint_dom_N"/>
</dbReference>
<feature type="region of interest" description="Disordered" evidence="15">
    <location>
        <begin position="1199"/>
        <end position="1232"/>
    </location>
</feature>
<dbReference type="NCBIfam" id="TIGR02397">
    <property type="entry name" value="dnaX_nterm"/>
    <property type="match status" value="2"/>
</dbReference>
<dbReference type="GO" id="GO:0016539">
    <property type="term" value="P:intein-mediated protein splicing"/>
    <property type="evidence" value="ECO:0007669"/>
    <property type="project" value="InterPro"/>
</dbReference>
<name>B8HT26_CYAP4</name>
<keyword evidence="5" id="KW-0235">DNA replication</keyword>
<evidence type="ECO:0000256" key="11">
    <source>
        <dbReference type="ARBA" id="ARBA00022932"/>
    </source>
</evidence>
<keyword evidence="12" id="KW-0651">Protein splicing</keyword>
<dbReference type="InterPro" id="IPR050238">
    <property type="entry name" value="DNA_Rep/Repair_Clamp_Loader"/>
</dbReference>
<dbReference type="CDD" id="cd18137">
    <property type="entry name" value="HLD_clamp_pol_III_gamma_tau"/>
    <property type="match status" value="1"/>
</dbReference>
<dbReference type="InterPro" id="IPR003586">
    <property type="entry name" value="Hint_dom_C"/>
</dbReference>
<evidence type="ECO:0000256" key="7">
    <source>
        <dbReference type="ARBA" id="ARBA00022741"/>
    </source>
</evidence>
<keyword evidence="6" id="KW-0479">Metal-binding</keyword>
<dbReference type="eggNOG" id="COG1372">
    <property type="taxonomic scope" value="Bacteria"/>
</dbReference>
<keyword evidence="7" id="KW-0547">Nucleotide-binding</keyword>
<sequence>MAYEPLHHKYRPQKFADLVGQAAIATTLTNAINQEKIAPAYLFTGPRGTGKTSSARILAKSLNCLQSEKPTPYPCGKCEACRTIAQGVALDVIEIDAASNTGVDNIRELIEKAQFAPVQCRYKVYVIDECLTGDSLILTREGLVRIDDPAIKGKQVLSYNDLSDRWEYKKVVRWLDRGEKPTLIIKTTRYEIRCTSNHLIRTAQGWIPAGQLQLGMKILSPSPLLSSTALKKNWPTWNNTDPSVLAGVENDWTCRSVLSRKPAWSTSENIGRSIPTNPGTFNAIAPVEKQGWLNLNRSGLSVPVGVENGSSFQNPISRTVPVRPLFRNTGAPTPIGKITRSKVLSSVTPINWLFWNLLGQSAPAVAESAWTFPLLLKPPILQQFRPTGKNIQPKQITTGLLARLNDGASLNRLDQTVPVAAENDWTFPHICWLSHPQLPLQKLLSTGNLTPTKKGTESGTTEQKNISLTSDNYHQKLWDLSTAPYWGIAPLLFPINTAAFPDWHGATAKNNENGQSIKPSVYNHYDPISGQHPIKAIAQAVCPFSVVPPVIPNCEKSLRLSGLESIKRPFHEIGWSGLHLKGWPGGTWMMDHLVSVHQDLRLSNFILKDFLLKKTSLLPTGLLNWAIQPEVSGLKPAEARFTTMSNWEQKQVENGWQLSNNIQSLQWLTILESIESIYTGKTERVYDLEVEDNHNFVANGLLAHNCHMLSGSAFNALLKTLEEPPKRVVFVLATTDPQRVLPTIISRCQRFDYRRIPLTDMVQHLSTIAEKEGIDIATDALTLVAQIAQGGLRDAESLLDQLSLLDGQITIERVWDLAGAVPEQDLLKLLQAIATDSAEATLDQARYLMERGREPLVVLQNLASFYRDLLIAKTAPQRHDLVAITLSTWEELCTFAQNWETTAILAGQQHLRTCEAQVKNTTQPRLWLEVALLGLLPTYLTAVRANVDQGTSAIGPPPTRQTVARSPQPTVQPVPTPPPPQPEPLTPTPPVPPPSPRPVSPPPAAEPSPAPPVQTEKTELQPSVPVSPHGDLDSLWQKVINQVQPTSTREMLRQLSRLLGFNDREARIGINSQSWYKNAQDKIPNVEAAFERVFQRKIRVKLEVASFTPVAPKPEPSPSPSPDPQPVSVAAPAIEHSQPQPTPSRTVAPPVMRTEVPPSSAFIPTEGDELLRAARSFAHFFNGVLVDPEEGSVEVEIELTNGRDKALGTETDLETSDETSDETEAREEDLPF</sequence>
<evidence type="ECO:0000256" key="4">
    <source>
        <dbReference type="ARBA" id="ARBA00022695"/>
    </source>
</evidence>